<proteinExistence type="predicted"/>
<evidence type="ECO:0000313" key="2">
    <source>
        <dbReference type="Proteomes" id="UP001159363"/>
    </source>
</evidence>
<evidence type="ECO:0000313" key="1">
    <source>
        <dbReference type="EMBL" id="KAJ8894150.1"/>
    </source>
</evidence>
<protein>
    <submittedName>
        <fullName evidence="1">Uncharacterized protein</fullName>
    </submittedName>
</protein>
<accession>A0ABQ9IBU1</accession>
<dbReference type="EMBL" id="JARBHB010000002">
    <property type="protein sequence ID" value="KAJ8894150.1"/>
    <property type="molecule type" value="Genomic_DNA"/>
</dbReference>
<keyword evidence="2" id="KW-1185">Reference proteome</keyword>
<dbReference type="Proteomes" id="UP001159363">
    <property type="component" value="Chromosome 2"/>
</dbReference>
<sequence length="808" mass="91340">MRCFSRTMPGRISFVQPTEVFVNFPDQTHHQISPPVSVFGTELDVAWTNVLHHSRLAQLNHKVQRSKQVIRVKSIKETLTLKELGLLSFEENTRKYLNEDSPILGVLFNAEVNLDVMKRMKHRERNKVLEHRRNEEGLRQFVFVMAGLTCFISGESVAEEDDGFTVKGRFTDSIKAVDNDKDYAWSRGIIRRTGTVADLVAAERQFVFDNADINMDTIDGHDMEGIQCFTPKTSISPRAPIDKIRSIPSATSGVYGTIPLGVFQKPHPGGLASLMVQNVINGDRKVLLMSTDLAWMDGKWKELDLIPGWNGFMESITSNKSFVSSRMLCLPFIKAPPSNYGLIYPVLKTIAHKLYKTERPALAVWGHILAQLALAKTILSTIDMKEENSAILTILSNFGTGNLQINPAWAELKMRENTDIQIFCDWFDSHDLLPLGDTIMCVNNGVLGNENINRHKAYEIGKSSTTNITGSNFKELKFQRKKMGNATTKEQFSYIIDKYMNYFKNHYMPNASIVLDGSPEDATENSIKSAEVIRTARNMLSASVAFDDTMALTMLKEQFLSKDQKKCMISMLANKLTAQHFHAKTVFIVGEDIELLVLLTAQEQPEPFCNNFLLKPGKGHDNLMYSSNNCKLYEEAKKNILFLHVFSGCDSTLQRAVSAFMEPDATPNQDAEAGATFILSQRELSKIDFNMTFLPPTEAVARQHSLRAYFQVQVWKNNFLNTRQWGWKTTKHGLLTNATDQTAAPQELLDKISLQRHTCTNSPSEDEFLQVDVTSYEEEVDITEDRLTFDPFLDELDADTEMVQLEAL</sequence>
<organism evidence="1 2">
    <name type="scientific">Dryococelus australis</name>
    <dbReference type="NCBI Taxonomy" id="614101"/>
    <lineage>
        <taxon>Eukaryota</taxon>
        <taxon>Metazoa</taxon>
        <taxon>Ecdysozoa</taxon>
        <taxon>Arthropoda</taxon>
        <taxon>Hexapoda</taxon>
        <taxon>Insecta</taxon>
        <taxon>Pterygota</taxon>
        <taxon>Neoptera</taxon>
        <taxon>Polyneoptera</taxon>
        <taxon>Phasmatodea</taxon>
        <taxon>Verophasmatodea</taxon>
        <taxon>Anareolatae</taxon>
        <taxon>Phasmatidae</taxon>
        <taxon>Eurycanthinae</taxon>
        <taxon>Dryococelus</taxon>
    </lineage>
</organism>
<name>A0ABQ9IBU1_9NEOP</name>
<comment type="caution">
    <text evidence="1">The sequence shown here is derived from an EMBL/GenBank/DDBJ whole genome shotgun (WGS) entry which is preliminary data.</text>
</comment>
<reference evidence="1 2" key="1">
    <citation type="submission" date="2023-02" db="EMBL/GenBank/DDBJ databases">
        <title>LHISI_Scaffold_Assembly.</title>
        <authorList>
            <person name="Stuart O.P."/>
            <person name="Cleave R."/>
            <person name="Magrath M.J.L."/>
            <person name="Mikheyev A.S."/>
        </authorList>
    </citation>
    <scope>NUCLEOTIDE SEQUENCE [LARGE SCALE GENOMIC DNA]</scope>
    <source>
        <strain evidence="1">Daus_M_001</strain>
        <tissue evidence="1">Leg muscle</tissue>
    </source>
</reference>
<gene>
    <name evidence="1" type="ORF">PR048_006760</name>
</gene>